<evidence type="ECO:0000256" key="2">
    <source>
        <dbReference type="ARBA" id="ARBA00008163"/>
    </source>
</evidence>
<proteinExistence type="inferred from homology"/>
<organism evidence="8 9">
    <name type="scientific">Bryocella elongata</name>
    <dbReference type="NCBI Taxonomy" id="863522"/>
    <lineage>
        <taxon>Bacteria</taxon>
        <taxon>Pseudomonadati</taxon>
        <taxon>Acidobacteriota</taxon>
        <taxon>Terriglobia</taxon>
        <taxon>Terriglobales</taxon>
        <taxon>Acidobacteriaceae</taxon>
        <taxon>Bryocella</taxon>
    </lineage>
</organism>
<dbReference type="Gene3D" id="2.40.160.60">
    <property type="entry name" value="Outer membrane protein transport protein (OMPP1/FadL/TodX)"/>
    <property type="match status" value="1"/>
</dbReference>
<keyword evidence="3" id="KW-1134">Transmembrane beta strand</keyword>
<sequence>MMSIRRLAALSFVLLAAIGAVSLPVWSQSSSLGHGLSAAAEARGGAQVADQGSPIDAIESNPAGLTGIHVPVLEGGAIGVFGSGSFQNSANTNGRMSGVVGAMPYGAFVRPVGDHGWDVSVGFTPEILMRANWRYVDAPGTAGVSYGLQTNEDEIIAVRTSVGVAHTFGPKWSAGAVLGVVYNQNNLNAPYIFQQQPQLAGLKVLLDLGTHGYGWNGNAGVQWQPNSRLRVGLAWKSETTIHTHGDANGSASALFTALGVSADPTFHYQAQVLNKLPQAFDTGFAWRQSPRLLWQAEGDFVVWGQAFQQLPVALTGGTNAVINSVVGSSTLLDAVPLYWNNQTALHIGVESPISESTTLRAGYSFMTNPVPSSTLLPMTAAILQNSLGVGGGWTHGRLRTDLAYSLQFPASESVGKSGILSTEYDNSKVRLLLQSVTLTTRYSF</sequence>
<dbReference type="RefSeq" id="WP_103931383.1">
    <property type="nucleotide sequence ID" value="NZ_FNVA01000001.1"/>
</dbReference>
<dbReference type="GO" id="GO:0015483">
    <property type="term" value="F:long-chain fatty acid transporting porin activity"/>
    <property type="evidence" value="ECO:0007669"/>
    <property type="project" value="TreeGrafter"/>
</dbReference>
<evidence type="ECO:0000256" key="6">
    <source>
        <dbReference type="ARBA" id="ARBA00023136"/>
    </source>
</evidence>
<dbReference type="AlphaFoldDB" id="A0A1H5T2S9"/>
<keyword evidence="9" id="KW-1185">Reference proteome</keyword>
<comment type="similarity">
    <text evidence="2">Belongs to the OmpP1/FadL family.</text>
</comment>
<dbReference type="InterPro" id="IPR005017">
    <property type="entry name" value="OMPP1/FadL/TodX"/>
</dbReference>
<keyword evidence="6" id="KW-0472">Membrane</keyword>
<dbReference type="PANTHER" id="PTHR35093:SF8">
    <property type="entry name" value="OUTER MEMBRANE PROTEIN NMB0088-RELATED"/>
    <property type="match status" value="1"/>
</dbReference>
<dbReference type="GO" id="GO:0009279">
    <property type="term" value="C:cell outer membrane"/>
    <property type="evidence" value="ECO:0007669"/>
    <property type="project" value="UniProtKB-SubCell"/>
</dbReference>
<keyword evidence="7" id="KW-0998">Cell outer membrane</keyword>
<keyword evidence="5" id="KW-0732">Signal</keyword>
<evidence type="ECO:0000256" key="1">
    <source>
        <dbReference type="ARBA" id="ARBA00004571"/>
    </source>
</evidence>
<dbReference type="OrthoDB" id="19849at2"/>
<gene>
    <name evidence="8" type="ORF">SAMN05421819_0451</name>
</gene>
<evidence type="ECO:0000313" key="8">
    <source>
        <dbReference type="EMBL" id="SEF57089.1"/>
    </source>
</evidence>
<dbReference type="Proteomes" id="UP000236728">
    <property type="component" value="Unassembled WGS sequence"/>
</dbReference>
<evidence type="ECO:0000256" key="3">
    <source>
        <dbReference type="ARBA" id="ARBA00022452"/>
    </source>
</evidence>
<dbReference type="SUPFAM" id="SSF56935">
    <property type="entry name" value="Porins"/>
    <property type="match status" value="1"/>
</dbReference>
<accession>A0A1H5T2S9</accession>
<evidence type="ECO:0000256" key="7">
    <source>
        <dbReference type="ARBA" id="ARBA00023237"/>
    </source>
</evidence>
<comment type="subcellular location">
    <subcellularLocation>
        <location evidence="1">Cell outer membrane</location>
        <topology evidence="1">Multi-pass membrane protein</topology>
    </subcellularLocation>
</comment>
<evidence type="ECO:0000256" key="4">
    <source>
        <dbReference type="ARBA" id="ARBA00022692"/>
    </source>
</evidence>
<dbReference type="PANTHER" id="PTHR35093">
    <property type="entry name" value="OUTER MEMBRANE PROTEIN NMB0088-RELATED"/>
    <property type="match status" value="1"/>
</dbReference>
<keyword evidence="4" id="KW-0812">Transmembrane</keyword>
<name>A0A1H5T2S9_9BACT</name>
<reference evidence="8 9" key="1">
    <citation type="submission" date="2016-10" db="EMBL/GenBank/DDBJ databases">
        <authorList>
            <person name="de Groot N.N."/>
        </authorList>
    </citation>
    <scope>NUCLEOTIDE SEQUENCE [LARGE SCALE GENOMIC DNA]</scope>
    <source>
        <strain evidence="8 9">DSM 22489</strain>
    </source>
</reference>
<evidence type="ECO:0000313" key="9">
    <source>
        <dbReference type="Proteomes" id="UP000236728"/>
    </source>
</evidence>
<evidence type="ECO:0000256" key="5">
    <source>
        <dbReference type="ARBA" id="ARBA00022729"/>
    </source>
</evidence>
<dbReference type="Pfam" id="PF03349">
    <property type="entry name" value="Toluene_X"/>
    <property type="match status" value="1"/>
</dbReference>
<protein>
    <submittedName>
        <fullName evidence="8">Long-chain fatty acid transport protein</fullName>
    </submittedName>
</protein>
<dbReference type="EMBL" id="FNVA01000001">
    <property type="protein sequence ID" value="SEF57089.1"/>
    <property type="molecule type" value="Genomic_DNA"/>
</dbReference>